<dbReference type="HOGENOM" id="CLU_182894_0_0_6"/>
<dbReference type="KEGG" id="psi:S70_16830"/>
<reference evidence="1 2" key="1">
    <citation type="journal article" date="2012" name="J. Bacteriol.">
        <title>Complete Genome Sequence of Providencia stuartii Clinical Isolate MRSN 2154.</title>
        <authorList>
            <person name="Clifford R.J."/>
            <person name="Hang J."/>
            <person name="Riley M.C."/>
            <person name="Onmus-Leone F."/>
            <person name="Kuschner R.A."/>
            <person name="Lesho E.P."/>
            <person name="Waterman P.E."/>
        </authorList>
    </citation>
    <scope>NUCLEOTIDE SEQUENCE [LARGE SCALE GENOMIC DNA]</scope>
    <source>
        <strain evidence="1 2">MRSN 2154</strain>
    </source>
</reference>
<proteinExistence type="predicted"/>
<accession>A0A140NNY0</accession>
<reference evidence="2" key="2">
    <citation type="submission" date="2012-04" db="EMBL/GenBank/DDBJ databases">
        <title>Complete genome sequence of Providencia stuartii clinical isolate MRSN 2154.</title>
        <authorList>
            <person name="Clifford R.J."/>
            <person name="Hang J."/>
            <person name="Riley M.C."/>
            <person name="Onmus-Leone F."/>
            <person name="Kuschner R.A."/>
            <person name="Lesho E.P."/>
            <person name="Waterman P.E."/>
        </authorList>
    </citation>
    <scope>NUCLEOTIDE SEQUENCE [LARGE SCALE GENOMIC DNA]</scope>
    <source>
        <strain evidence="2">MRSN 2154</strain>
    </source>
</reference>
<evidence type="ECO:0000313" key="1">
    <source>
        <dbReference type="EMBL" id="AFH95179.1"/>
    </source>
</evidence>
<evidence type="ECO:0000313" key="2">
    <source>
        <dbReference type="Proteomes" id="UP000005012"/>
    </source>
</evidence>
<gene>
    <name evidence="1" type="ordered locus">S70_16830</name>
</gene>
<dbReference type="PATRIC" id="fig|1157951.4.peg.3380"/>
<dbReference type="OrthoDB" id="6631047at2"/>
<dbReference type="EMBL" id="CP003488">
    <property type="protein sequence ID" value="AFH95179.1"/>
    <property type="molecule type" value="Genomic_DNA"/>
</dbReference>
<dbReference type="RefSeq" id="WP_014657879.1">
    <property type="nucleotide sequence ID" value="NC_017731.1"/>
</dbReference>
<dbReference type="Proteomes" id="UP000005012">
    <property type="component" value="Chromosome"/>
</dbReference>
<protein>
    <submittedName>
        <fullName evidence="1">Uncharacterized protein</fullName>
    </submittedName>
</protein>
<dbReference type="AlphaFoldDB" id="A0A140NNY0"/>
<name>A0A140NNY0_PROSM</name>
<sequence length="94" mass="10793">MSDKLPDEILKTLATEPMFIEVVERCLDESELVSNFSRIYGVDLPRKPTSPLIAMVDEATGFREHQFNEFFTAFIPFVYRCVWLPLYSEGKLGG</sequence>
<organism evidence="1 2">
    <name type="scientific">Providencia stuartii (strain MRSN 2154)</name>
    <dbReference type="NCBI Taxonomy" id="1157951"/>
    <lineage>
        <taxon>Bacteria</taxon>
        <taxon>Pseudomonadati</taxon>
        <taxon>Pseudomonadota</taxon>
        <taxon>Gammaproteobacteria</taxon>
        <taxon>Enterobacterales</taxon>
        <taxon>Morganellaceae</taxon>
        <taxon>Providencia</taxon>
    </lineage>
</organism>